<organism evidence="3 4">
    <name type="scientific">Geotalea uraniireducens (strain Rf4)</name>
    <name type="common">Geobacter uraniireducens</name>
    <dbReference type="NCBI Taxonomy" id="351605"/>
    <lineage>
        <taxon>Bacteria</taxon>
        <taxon>Pseudomonadati</taxon>
        <taxon>Thermodesulfobacteriota</taxon>
        <taxon>Desulfuromonadia</taxon>
        <taxon>Geobacterales</taxon>
        <taxon>Geobacteraceae</taxon>
        <taxon>Geotalea</taxon>
    </lineage>
</organism>
<proteinExistence type="predicted"/>
<dbReference type="InterPro" id="IPR052911">
    <property type="entry name" value="Corrinoid_activation_enz"/>
</dbReference>
<evidence type="ECO:0000313" key="3">
    <source>
        <dbReference type="EMBL" id="ABQ27998.1"/>
    </source>
</evidence>
<dbReference type="EMBL" id="CP000698">
    <property type="protein sequence ID" value="ABQ27998.1"/>
    <property type="molecule type" value="Genomic_DNA"/>
</dbReference>
<gene>
    <name evidence="3" type="ordered locus">Gura_3848</name>
</gene>
<dbReference type="SUPFAM" id="SSF53067">
    <property type="entry name" value="Actin-like ATPase domain"/>
    <property type="match status" value="1"/>
</dbReference>
<evidence type="ECO:0000313" key="4">
    <source>
        <dbReference type="Proteomes" id="UP000006695"/>
    </source>
</evidence>
<dbReference type="STRING" id="351605.Gura_3848"/>
<dbReference type="Pfam" id="PF14574">
    <property type="entry name" value="RACo_C_ter"/>
    <property type="match status" value="1"/>
</dbReference>
<dbReference type="PANTHER" id="PTHR42895:SF2">
    <property type="entry name" value="IRON-SULFUR CLUSTER PROTEIN"/>
    <property type="match status" value="1"/>
</dbReference>
<dbReference type="InterPro" id="IPR042259">
    <property type="entry name" value="Raco-like_middle_sf"/>
</dbReference>
<protein>
    <submittedName>
        <fullName evidence="3">Uncharacterized metal-binding protein-like protein</fullName>
    </submittedName>
</protein>
<dbReference type="Gene3D" id="3.30.420.480">
    <property type="entry name" value="Domain of unknown function (DUF4445)"/>
    <property type="match status" value="1"/>
</dbReference>
<dbReference type="InterPro" id="IPR043129">
    <property type="entry name" value="ATPase_NBD"/>
</dbReference>
<name>A5G880_GEOUR</name>
<feature type="domain" description="RACo C-terminal" evidence="1">
    <location>
        <begin position="175"/>
        <end position="422"/>
    </location>
</feature>
<sequence length="427" mass="44322">MKLSKPVAVAIDVGTTTIAASLLDCESGERLAMTGSLNPQREFGADVVSRLAAAVSSADNLFRMSKLINAELERLTVKLLDDCGAARRDLRCIGIAGNPAIEHLLLGLSVKSLAFPPYRPLFSAGKTMTTASLGWGLDLDAYIFPLPGGFVGGDLVAFLYGEGVCAAHSTQHAARLYLDLGTNGELALVAGGKIYATSAAAGPAFEGGNLACGMAALPGAISGVSFAGDKVGIATIGNEAPTGICGSGVIAAVAGLLEAGILDQSGRLLEADEIPSNLANHVRNVDGETGFVFYRDARRTIYLSQGDIRQVQLAKGAIRAGMEVLLQRAGISGDSIQEVVLTGSFGAILSPEHLKNVGIFSENMVKNAGFVHEGALRGVEKAICAGDDFAALDRLAESIKVIPLSGTPAFEKHFLEHMNFPKLQNGA</sequence>
<evidence type="ECO:0000259" key="2">
    <source>
        <dbReference type="Pfam" id="PF17651"/>
    </source>
</evidence>
<reference evidence="3 4" key="1">
    <citation type="submission" date="2007-05" db="EMBL/GenBank/DDBJ databases">
        <title>Complete sequence of Geobacter uraniireducens Rf4.</title>
        <authorList>
            <consortium name="US DOE Joint Genome Institute"/>
            <person name="Copeland A."/>
            <person name="Lucas S."/>
            <person name="Lapidus A."/>
            <person name="Barry K."/>
            <person name="Detter J.C."/>
            <person name="Glavina del Rio T."/>
            <person name="Hammon N."/>
            <person name="Israni S."/>
            <person name="Dalin E."/>
            <person name="Tice H."/>
            <person name="Pitluck S."/>
            <person name="Chertkov O."/>
            <person name="Brettin T."/>
            <person name="Bruce D."/>
            <person name="Han C."/>
            <person name="Schmutz J."/>
            <person name="Larimer F."/>
            <person name="Land M."/>
            <person name="Hauser L."/>
            <person name="Kyrpides N."/>
            <person name="Mikhailova N."/>
            <person name="Shelobolina E."/>
            <person name="Aklujkar M."/>
            <person name="Lovley D."/>
            <person name="Richardson P."/>
        </authorList>
    </citation>
    <scope>NUCLEOTIDE SEQUENCE [LARGE SCALE GENOMIC DNA]</scope>
    <source>
        <strain evidence="4">ATCC BAA-1134 / JCM 13001 / Rf4</strain>
    </source>
</reference>
<keyword evidence="4" id="KW-1185">Reference proteome</keyword>
<dbReference type="Pfam" id="PF17651">
    <property type="entry name" value="Raco_middle"/>
    <property type="match status" value="1"/>
</dbReference>
<dbReference type="Proteomes" id="UP000006695">
    <property type="component" value="Chromosome"/>
</dbReference>
<accession>A5G880</accession>
<dbReference type="RefSeq" id="WP_011940644.1">
    <property type="nucleotide sequence ID" value="NC_009483.1"/>
</dbReference>
<dbReference type="HOGENOM" id="CLU_019091_1_0_7"/>
<dbReference type="InterPro" id="IPR041414">
    <property type="entry name" value="Raco-like_middle"/>
</dbReference>
<dbReference type="OrthoDB" id="9810588at2"/>
<dbReference type="PANTHER" id="PTHR42895">
    <property type="entry name" value="IRON-SULFUR CLUSTER-BINDING PROTEIN-RELATED"/>
    <property type="match status" value="1"/>
</dbReference>
<dbReference type="InterPro" id="IPR027980">
    <property type="entry name" value="RACo_C"/>
</dbReference>
<dbReference type="KEGG" id="gur:Gura_3848"/>
<feature type="domain" description="RACo-like middle region" evidence="2">
    <location>
        <begin position="8"/>
        <end position="160"/>
    </location>
</feature>
<evidence type="ECO:0000259" key="1">
    <source>
        <dbReference type="Pfam" id="PF14574"/>
    </source>
</evidence>
<dbReference type="AlphaFoldDB" id="A5G880"/>